<evidence type="ECO:0000256" key="3">
    <source>
        <dbReference type="ARBA" id="ARBA00022559"/>
    </source>
</evidence>
<evidence type="ECO:0000256" key="2">
    <source>
        <dbReference type="ARBA" id="ARBA00022516"/>
    </source>
</evidence>
<dbReference type="GO" id="GO:0020037">
    <property type="term" value="F:heme binding"/>
    <property type="evidence" value="ECO:0007669"/>
    <property type="project" value="InterPro"/>
</dbReference>
<name>A0A507DW17_9FUNG</name>
<dbReference type="GO" id="GO:0046872">
    <property type="term" value="F:metal ion binding"/>
    <property type="evidence" value="ECO:0007669"/>
    <property type="project" value="UniProtKB-KW"/>
</dbReference>
<evidence type="ECO:0000256" key="1">
    <source>
        <dbReference type="ARBA" id="ARBA00001913"/>
    </source>
</evidence>
<evidence type="ECO:0000256" key="14">
    <source>
        <dbReference type="PIRSR" id="PIRSR619791-2"/>
    </source>
</evidence>
<protein>
    <recommendedName>
        <fullName evidence="17">Peroxidase</fullName>
    </recommendedName>
</protein>
<dbReference type="GO" id="GO:0004666">
    <property type="term" value="F:prostaglandin-endoperoxide synthase activity"/>
    <property type="evidence" value="ECO:0007669"/>
    <property type="project" value="TreeGrafter"/>
</dbReference>
<keyword evidence="8" id="KW-0276">Fatty acid metabolism</keyword>
<dbReference type="STRING" id="109895.A0A507DW17"/>
<dbReference type="GO" id="GO:0006952">
    <property type="term" value="P:defense response"/>
    <property type="evidence" value="ECO:0007669"/>
    <property type="project" value="UniProtKB-KW"/>
</dbReference>
<keyword evidence="7" id="KW-0611">Plant defense</keyword>
<evidence type="ECO:0000256" key="5">
    <source>
        <dbReference type="ARBA" id="ARBA00022723"/>
    </source>
</evidence>
<keyword evidence="11 14" id="KW-0408">Iron</keyword>
<proteinExistence type="predicted"/>
<dbReference type="Proteomes" id="UP000318582">
    <property type="component" value="Unassembled WGS sequence"/>
</dbReference>
<dbReference type="InterPro" id="IPR019791">
    <property type="entry name" value="Haem_peroxidase_animal"/>
</dbReference>
<evidence type="ECO:0000256" key="8">
    <source>
        <dbReference type="ARBA" id="ARBA00022832"/>
    </source>
</evidence>
<dbReference type="InterPro" id="IPR034815">
    <property type="entry name" value="A_dioxygenase"/>
</dbReference>
<keyword evidence="3" id="KW-0575">Peroxidase</keyword>
<dbReference type="SUPFAM" id="SSF48113">
    <property type="entry name" value="Heme-dependent peroxidases"/>
    <property type="match status" value="1"/>
</dbReference>
<evidence type="ECO:0000256" key="4">
    <source>
        <dbReference type="ARBA" id="ARBA00022617"/>
    </source>
</evidence>
<keyword evidence="16" id="KW-1185">Reference proteome</keyword>
<accession>A0A507DW17</accession>
<evidence type="ECO:0000256" key="7">
    <source>
        <dbReference type="ARBA" id="ARBA00022821"/>
    </source>
</evidence>
<evidence type="ECO:0000256" key="13">
    <source>
        <dbReference type="ARBA" id="ARBA00023160"/>
    </source>
</evidence>
<dbReference type="PANTHER" id="PTHR11903:SF11">
    <property type="entry name" value="ALPHA-DIOXYGENASE 1"/>
    <property type="match status" value="1"/>
</dbReference>
<comment type="caution">
    <text evidence="15">The sequence shown here is derived from an EMBL/GenBank/DDBJ whole genome shotgun (WGS) entry which is preliminary data.</text>
</comment>
<evidence type="ECO:0000256" key="6">
    <source>
        <dbReference type="ARBA" id="ARBA00022767"/>
    </source>
</evidence>
<sequence length="583" mass="66362">MPAIFIARQAAVIFGRWWQRGLLLGLVYLATTRSKLEKDNLHDSYTAADYPVATCPEEARFARTLDGTCNDLNQPAMGSLGYRFGRNIPIAKAFPDETKLFEPNPRTIGQKLLLRDTFKPATTINMFVLSWIQFQVHDWMDHERAWGSPIDVPLPAGDPLAGTGKKIYLPRSVPDLTQKDPKRPKAFTNKVTHWWDMSQIYGTNTAINQRIRTMTDGKLKLADNGLLPFDADGMEITGFKDNWWSGLAMLHNIFTREHNAICDMYKAKYPAWSDQKLHDMARLVLTAVNAKIHTVEWTPGILQNEILRTAMQTNWDGVLPDILDDWKGGPILTGIVGGKKELHNVPFSLTEEFTAVYRFHSLLPDNIDVRDRKTGKSTGRVYDIPSITFGGSKKMMTENELGDLVFTFGTAMPGALTLNNYPAWLMNLTKPGEPHLIDLATTEIYRDRERAIPRYFEFRRLLGLPEFKTFADVNPDKKVQALLASVYASPEDIDLLVGTLAEQPRPDGYGFSDSAFQIFILMASRRLFTDRFLTDDYKPEIYMKEGINWIEKQGNFKSLITRHFPELKDAMNTVDNPFKPWKV</sequence>
<feature type="binding site" description="axial binding residue" evidence="14">
    <location>
        <position position="360"/>
    </location>
    <ligand>
        <name>heme b</name>
        <dbReference type="ChEBI" id="CHEBI:60344"/>
    </ligand>
    <ligandPart>
        <name>Fe</name>
        <dbReference type="ChEBI" id="CHEBI:18248"/>
    </ligandPart>
</feature>
<keyword evidence="10" id="KW-0560">Oxidoreductase</keyword>
<dbReference type="InterPro" id="IPR050783">
    <property type="entry name" value="Oxylipin_biosynth_metab"/>
</dbReference>
<evidence type="ECO:0000313" key="15">
    <source>
        <dbReference type="EMBL" id="TPX55914.1"/>
    </source>
</evidence>
<keyword evidence="4 14" id="KW-0349">Heme</keyword>
<keyword evidence="13" id="KW-0275">Fatty acid biosynthesis</keyword>
<comment type="cofactor">
    <cofactor evidence="1">
        <name>Ca(2+)</name>
        <dbReference type="ChEBI" id="CHEBI:29108"/>
    </cofactor>
</comment>
<dbReference type="PANTHER" id="PTHR11903">
    <property type="entry name" value="PROSTAGLANDIN G/H SYNTHASE"/>
    <property type="match status" value="1"/>
</dbReference>
<reference evidence="15 16" key="1">
    <citation type="journal article" date="2019" name="Sci. Rep.">
        <title>Comparative genomics of chytrid fungi reveal insights into the obligate biotrophic and pathogenic lifestyle of Synchytrium endobioticum.</title>
        <authorList>
            <person name="van de Vossenberg B.T.L.H."/>
            <person name="Warris S."/>
            <person name="Nguyen H.D.T."/>
            <person name="van Gent-Pelzer M.P.E."/>
            <person name="Joly D.L."/>
            <person name="van de Geest H.C."/>
            <person name="Bonants P.J.M."/>
            <person name="Smith D.S."/>
            <person name="Levesque C.A."/>
            <person name="van der Lee T.A.J."/>
        </authorList>
    </citation>
    <scope>NUCLEOTIDE SEQUENCE [LARGE SCALE GENOMIC DNA]</scope>
    <source>
        <strain evidence="15 16">CBS 809.83</strain>
    </source>
</reference>
<evidence type="ECO:0000256" key="10">
    <source>
        <dbReference type="ARBA" id="ARBA00023002"/>
    </source>
</evidence>
<evidence type="ECO:0000256" key="9">
    <source>
        <dbReference type="ARBA" id="ARBA00022964"/>
    </source>
</evidence>
<dbReference type="Pfam" id="PF03098">
    <property type="entry name" value="An_peroxidase"/>
    <property type="match status" value="1"/>
</dbReference>
<evidence type="ECO:0008006" key="17">
    <source>
        <dbReference type="Google" id="ProtNLM"/>
    </source>
</evidence>
<keyword evidence="12" id="KW-0443">Lipid metabolism</keyword>
<dbReference type="GO" id="GO:0006979">
    <property type="term" value="P:response to oxidative stress"/>
    <property type="evidence" value="ECO:0007669"/>
    <property type="project" value="InterPro"/>
</dbReference>
<evidence type="ECO:0000256" key="12">
    <source>
        <dbReference type="ARBA" id="ARBA00023098"/>
    </source>
</evidence>
<organism evidence="15 16">
    <name type="scientific">Powellomyces hirtus</name>
    <dbReference type="NCBI Taxonomy" id="109895"/>
    <lineage>
        <taxon>Eukaryota</taxon>
        <taxon>Fungi</taxon>
        <taxon>Fungi incertae sedis</taxon>
        <taxon>Chytridiomycota</taxon>
        <taxon>Chytridiomycota incertae sedis</taxon>
        <taxon>Chytridiomycetes</taxon>
        <taxon>Spizellomycetales</taxon>
        <taxon>Powellomycetaceae</taxon>
        <taxon>Powellomyces</taxon>
    </lineage>
</organism>
<dbReference type="AlphaFoldDB" id="A0A507DW17"/>
<gene>
    <name evidence="15" type="ORF">PhCBS80983_g04935</name>
</gene>
<dbReference type="GO" id="GO:0016702">
    <property type="term" value="F:oxidoreductase activity, acting on single donors with incorporation of molecular oxygen, incorporation of two atoms of oxygen"/>
    <property type="evidence" value="ECO:0007669"/>
    <property type="project" value="TreeGrafter"/>
</dbReference>
<dbReference type="GO" id="GO:0005737">
    <property type="term" value="C:cytoplasm"/>
    <property type="evidence" value="ECO:0007669"/>
    <property type="project" value="TreeGrafter"/>
</dbReference>
<keyword evidence="9" id="KW-0223">Dioxygenase</keyword>
<dbReference type="Gene3D" id="1.10.640.10">
    <property type="entry name" value="Haem peroxidase domain superfamily, animal type"/>
    <property type="match status" value="1"/>
</dbReference>
<dbReference type="GO" id="GO:0004601">
    <property type="term" value="F:peroxidase activity"/>
    <property type="evidence" value="ECO:0007669"/>
    <property type="project" value="UniProtKB-KW"/>
</dbReference>
<dbReference type="PROSITE" id="PS50292">
    <property type="entry name" value="PEROXIDASE_3"/>
    <property type="match status" value="1"/>
</dbReference>
<dbReference type="GO" id="GO:0006633">
    <property type="term" value="P:fatty acid biosynthetic process"/>
    <property type="evidence" value="ECO:0007669"/>
    <property type="project" value="UniProtKB-KW"/>
</dbReference>
<dbReference type="PRINTS" id="PR00457">
    <property type="entry name" value="ANPEROXIDASE"/>
</dbReference>
<dbReference type="InterPro" id="IPR037120">
    <property type="entry name" value="Haem_peroxidase_sf_animal"/>
</dbReference>
<keyword evidence="5 14" id="KW-0479">Metal-binding</keyword>
<evidence type="ECO:0000256" key="11">
    <source>
        <dbReference type="ARBA" id="ARBA00023004"/>
    </source>
</evidence>
<keyword evidence="6" id="KW-0925">Oxylipin biosynthesis</keyword>
<dbReference type="GO" id="GO:0031408">
    <property type="term" value="P:oxylipin biosynthetic process"/>
    <property type="evidence" value="ECO:0007669"/>
    <property type="project" value="UniProtKB-KW"/>
</dbReference>
<dbReference type="InterPro" id="IPR010255">
    <property type="entry name" value="Haem_peroxidase_sf"/>
</dbReference>
<evidence type="ECO:0000313" key="16">
    <source>
        <dbReference type="Proteomes" id="UP000318582"/>
    </source>
</evidence>
<keyword evidence="2" id="KW-0444">Lipid biosynthesis</keyword>
<dbReference type="EMBL" id="QEAQ01000091">
    <property type="protein sequence ID" value="TPX55914.1"/>
    <property type="molecule type" value="Genomic_DNA"/>
</dbReference>
<dbReference type="CDD" id="cd09818">
    <property type="entry name" value="PIOX_like"/>
    <property type="match status" value="1"/>
</dbReference>